<dbReference type="InterPro" id="IPR039421">
    <property type="entry name" value="Type_1_exporter"/>
</dbReference>
<protein>
    <submittedName>
        <fullName evidence="1">ATP-binding cassette, subfamily B</fullName>
    </submittedName>
</protein>
<dbReference type="AlphaFoldDB" id="A0A1G8GID5"/>
<accession>A0A1G8GID5</accession>
<keyword evidence="1" id="KW-0547">Nucleotide-binding</keyword>
<dbReference type="EMBL" id="FNDN01000004">
    <property type="protein sequence ID" value="SDH94169.1"/>
    <property type="molecule type" value="Genomic_DNA"/>
</dbReference>
<dbReference type="GO" id="GO:0015421">
    <property type="term" value="F:ABC-type oligopeptide transporter activity"/>
    <property type="evidence" value="ECO:0007669"/>
    <property type="project" value="TreeGrafter"/>
</dbReference>
<reference evidence="1 2" key="1">
    <citation type="submission" date="2016-10" db="EMBL/GenBank/DDBJ databases">
        <authorList>
            <person name="de Groot N.N."/>
        </authorList>
    </citation>
    <scope>NUCLEOTIDE SEQUENCE [LARGE SCALE GENOMIC DNA]</scope>
    <source>
        <strain evidence="1 2">DSM 44892</strain>
    </source>
</reference>
<dbReference type="Proteomes" id="UP000183263">
    <property type="component" value="Unassembled WGS sequence"/>
</dbReference>
<evidence type="ECO:0000313" key="2">
    <source>
        <dbReference type="Proteomes" id="UP000183263"/>
    </source>
</evidence>
<sequence length="56" mass="5890">MIVIAHRLSTVTGVDSIVVLADGVVDAVGTHEELLAGSDVYRELWRAGEPRAVSAS</sequence>
<evidence type="ECO:0000313" key="1">
    <source>
        <dbReference type="EMBL" id="SDH94169.1"/>
    </source>
</evidence>
<dbReference type="PANTHER" id="PTHR43394">
    <property type="entry name" value="ATP-DEPENDENT PERMEASE MDL1, MITOCHONDRIAL"/>
    <property type="match status" value="1"/>
</dbReference>
<dbReference type="PANTHER" id="PTHR43394:SF1">
    <property type="entry name" value="ATP-BINDING CASSETTE SUB-FAMILY B MEMBER 10, MITOCHONDRIAL"/>
    <property type="match status" value="1"/>
</dbReference>
<proteinExistence type="predicted"/>
<name>A0A1G8GID5_9NOCA</name>
<dbReference type="InterPro" id="IPR027417">
    <property type="entry name" value="P-loop_NTPase"/>
</dbReference>
<dbReference type="SUPFAM" id="SSF52540">
    <property type="entry name" value="P-loop containing nucleoside triphosphate hydrolases"/>
    <property type="match status" value="1"/>
</dbReference>
<organism evidence="1 2">
    <name type="scientific">Rhodococcus triatomae</name>
    <dbReference type="NCBI Taxonomy" id="300028"/>
    <lineage>
        <taxon>Bacteria</taxon>
        <taxon>Bacillati</taxon>
        <taxon>Actinomycetota</taxon>
        <taxon>Actinomycetes</taxon>
        <taxon>Mycobacteriales</taxon>
        <taxon>Nocardiaceae</taxon>
        <taxon>Rhodococcus</taxon>
    </lineage>
</organism>
<dbReference type="GO" id="GO:0005524">
    <property type="term" value="F:ATP binding"/>
    <property type="evidence" value="ECO:0007669"/>
    <property type="project" value="UniProtKB-KW"/>
</dbReference>
<keyword evidence="1" id="KW-0067">ATP-binding</keyword>
<dbReference type="Gene3D" id="3.40.50.300">
    <property type="entry name" value="P-loop containing nucleotide triphosphate hydrolases"/>
    <property type="match status" value="1"/>
</dbReference>
<gene>
    <name evidence="1" type="ORF">SAMN05444695_104113</name>
</gene>
<keyword evidence="2" id="KW-1185">Reference proteome</keyword>